<comment type="similarity">
    <text evidence="4 9 10">Belongs to the APS kinase family.</text>
</comment>
<evidence type="ECO:0000256" key="3">
    <source>
        <dbReference type="ARBA" id="ARBA00004806"/>
    </source>
</evidence>
<evidence type="ECO:0000313" key="12">
    <source>
        <dbReference type="EMBL" id="KMM36707.1"/>
    </source>
</evidence>
<sequence>MVEENHLTWHEGKVTKHDRETLKKHKGAVLWFTGLSGSGKSTISVELEKVLHGLNVHTYRLDGDNVRHGLNRDLGFADKDRVENIRRIGEVSRLFVDAGIVTLTAFISPFQRDREMVRSLFQDGEFIEIYVKASLEACEARDPKGLYKKVRNGEISQFTGIDSPYEAPASAQIVVDTEKQTVVEAVEMIVGYLKVNGYLE</sequence>
<dbReference type="GO" id="GO:0070814">
    <property type="term" value="P:hydrogen sulfide biosynthetic process"/>
    <property type="evidence" value="ECO:0007669"/>
    <property type="project" value="UniProtKB-UniRule"/>
</dbReference>
<dbReference type="RefSeq" id="WP_048311418.1">
    <property type="nucleotide sequence ID" value="NZ_CP119526.1"/>
</dbReference>
<comment type="caution">
    <text evidence="12">The sequence shown here is derived from an EMBL/GenBank/DDBJ whole genome shotgun (WGS) entry which is preliminary data.</text>
</comment>
<evidence type="ECO:0000256" key="7">
    <source>
        <dbReference type="ARBA" id="ARBA00022777"/>
    </source>
</evidence>
<dbReference type="PANTHER" id="PTHR11055:SF1">
    <property type="entry name" value="PAPS SYNTHETASE, ISOFORM D"/>
    <property type="match status" value="1"/>
</dbReference>
<dbReference type="AlphaFoldDB" id="A0A0J6FQW5"/>
<dbReference type="EMBL" id="LELK01000004">
    <property type="protein sequence ID" value="KMM36707.1"/>
    <property type="molecule type" value="Genomic_DNA"/>
</dbReference>
<dbReference type="InterPro" id="IPR027417">
    <property type="entry name" value="P-loop_NTPase"/>
</dbReference>
<protein>
    <recommendedName>
        <fullName evidence="9 10">Adenylyl-sulfate kinase</fullName>
        <ecNumber evidence="9 10">2.7.1.25</ecNumber>
    </recommendedName>
    <alternativeName>
        <fullName evidence="9">APS kinase</fullName>
    </alternativeName>
    <alternativeName>
        <fullName evidence="9">ATP adenosine-5'-phosphosulfate 3'-phosphotransferase</fullName>
    </alternativeName>
    <alternativeName>
        <fullName evidence="9">Adenosine-5'-phosphosulfate kinase</fullName>
    </alternativeName>
</protein>
<feature type="active site" description="Phosphoserine intermediate" evidence="9">
    <location>
        <position position="108"/>
    </location>
</feature>
<keyword evidence="9" id="KW-0597">Phosphoprotein</keyword>
<reference evidence="12" key="1">
    <citation type="submission" date="2015-06" db="EMBL/GenBank/DDBJ databases">
        <authorList>
            <person name="Liu B."/>
            <person name="Wang J."/>
            <person name="Zhu Y."/>
            <person name="Liu G."/>
            <person name="Chen Q."/>
            <person name="Zheng C."/>
            <person name="Che J."/>
            <person name="Ge C."/>
            <person name="Shi H."/>
            <person name="Pan Z."/>
            <person name="Liu X."/>
        </authorList>
    </citation>
    <scope>NUCLEOTIDE SEQUENCE [LARGE SCALE GENOMIC DNA]</scope>
    <source>
        <strain evidence="12">DSM 16346</strain>
    </source>
</reference>
<evidence type="ECO:0000256" key="2">
    <source>
        <dbReference type="ARBA" id="ARBA00002632"/>
    </source>
</evidence>
<dbReference type="FunFam" id="3.40.50.300:FF:000212">
    <property type="entry name" value="Adenylyl-sulfate kinase"/>
    <property type="match status" value="1"/>
</dbReference>
<evidence type="ECO:0000256" key="1">
    <source>
        <dbReference type="ARBA" id="ARBA00001823"/>
    </source>
</evidence>
<gene>
    <name evidence="9" type="primary">cysC</name>
    <name evidence="12" type="ORF">AB986_12230</name>
</gene>
<dbReference type="GO" id="GO:0004020">
    <property type="term" value="F:adenylylsulfate kinase activity"/>
    <property type="evidence" value="ECO:0007669"/>
    <property type="project" value="UniProtKB-UniRule"/>
</dbReference>
<comment type="pathway">
    <text evidence="3 9 10">Sulfur metabolism; hydrogen sulfide biosynthesis; sulfite from sulfate: step 2/3.</text>
</comment>
<dbReference type="OrthoDB" id="9804504at2"/>
<dbReference type="InterPro" id="IPR002891">
    <property type="entry name" value="APS"/>
</dbReference>
<dbReference type="GO" id="GO:0005524">
    <property type="term" value="F:ATP binding"/>
    <property type="evidence" value="ECO:0007669"/>
    <property type="project" value="UniProtKB-UniRule"/>
</dbReference>
<comment type="function">
    <text evidence="2 9 10">Catalyzes the synthesis of activated sulfate.</text>
</comment>
<dbReference type="SUPFAM" id="SSF52540">
    <property type="entry name" value="P-loop containing nucleoside triphosphate hydrolases"/>
    <property type="match status" value="1"/>
</dbReference>
<comment type="catalytic activity">
    <reaction evidence="1 9 10">
        <text>adenosine 5'-phosphosulfate + ATP = 3'-phosphoadenylyl sulfate + ADP + H(+)</text>
        <dbReference type="Rhea" id="RHEA:24152"/>
        <dbReference type="ChEBI" id="CHEBI:15378"/>
        <dbReference type="ChEBI" id="CHEBI:30616"/>
        <dbReference type="ChEBI" id="CHEBI:58243"/>
        <dbReference type="ChEBI" id="CHEBI:58339"/>
        <dbReference type="ChEBI" id="CHEBI:456216"/>
        <dbReference type="EC" id="2.7.1.25"/>
    </reaction>
</comment>
<keyword evidence="5 9" id="KW-0808">Transferase</keyword>
<dbReference type="Proteomes" id="UP000035996">
    <property type="component" value="Unassembled WGS sequence"/>
</dbReference>
<evidence type="ECO:0000256" key="6">
    <source>
        <dbReference type="ARBA" id="ARBA00022741"/>
    </source>
</evidence>
<dbReference type="HAMAP" id="MF_00065">
    <property type="entry name" value="Adenylyl_sulf_kinase"/>
    <property type="match status" value="1"/>
</dbReference>
<feature type="binding site" evidence="9">
    <location>
        <begin position="34"/>
        <end position="41"/>
    </location>
    <ligand>
        <name>ATP</name>
        <dbReference type="ChEBI" id="CHEBI:30616"/>
    </ligand>
</feature>
<dbReference type="GO" id="GO:0000103">
    <property type="term" value="P:sulfate assimilation"/>
    <property type="evidence" value="ECO:0007669"/>
    <property type="project" value="UniProtKB-UniRule"/>
</dbReference>
<dbReference type="CDD" id="cd02027">
    <property type="entry name" value="APSK"/>
    <property type="match status" value="1"/>
</dbReference>
<keyword evidence="13" id="KW-1185">Reference proteome</keyword>
<dbReference type="UniPathway" id="UPA00140">
    <property type="reaction ID" value="UER00205"/>
</dbReference>
<proteinExistence type="inferred from homology"/>
<keyword evidence="6 9" id="KW-0547">Nucleotide-binding</keyword>
<dbReference type="Gene3D" id="3.40.50.300">
    <property type="entry name" value="P-loop containing nucleotide triphosphate hydrolases"/>
    <property type="match status" value="1"/>
</dbReference>
<evidence type="ECO:0000313" key="13">
    <source>
        <dbReference type="Proteomes" id="UP000035996"/>
    </source>
</evidence>
<evidence type="ECO:0000256" key="4">
    <source>
        <dbReference type="ARBA" id="ARBA00007008"/>
    </source>
</evidence>
<dbReference type="NCBIfam" id="NF003013">
    <property type="entry name" value="PRK03846.1"/>
    <property type="match status" value="1"/>
</dbReference>
<organism evidence="12 13">
    <name type="scientific">Guptibacillus hwajinpoensis</name>
    <dbReference type="NCBI Taxonomy" id="208199"/>
    <lineage>
        <taxon>Bacteria</taxon>
        <taxon>Bacillati</taxon>
        <taxon>Bacillota</taxon>
        <taxon>Bacilli</taxon>
        <taxon>Bacillales</taxon>
        <taxon>Guptibacillaceae</taxon>
        <taxon>Guptibacillus</taxon>
    </lineage>
</organism>
<name>A0A0J6FQW5_9BACL</name>
<dbReference type="NCBIfam" id="TIGR00455">
    <property type="entry name" value="apsK"/>
    <property type="match status" value="1"/>
</dbReference>
<keyword evidence="7 9" id="KW-0418">Kinase</keyword>
<dbReference type="InterPro" id="IPR059117">
    <property type="entry name" value="APS_kinase_dom"/>
</dbReference>
<dbReference type="PATRIC" id="fig|157733.3.peg.472"/>
<accession>A0A0J6FQW5</accession>
<evidence type="ECO:0000259" key="11">
    <source>
        <dbReference type="Pfam" id="PF01583"/>
    </source>
</evidence>
<keyword evidence="8 9" id="KW-0067">ATP-binding</keyword>
<dbReference type="Pfam" id="PF01583">
    <property type="entry name" value="APS_kinase"/>
    <property type="match status" value="1"/>
</dbReference>
<dbReference type="PANTHER" id="PTHR11055">
    <property type="entry name" value="BIFUNCTIONAL 3'-PHOSPHOADENOSINE 5'-PHOSPHOSULFATE SYNTHASE"/>
    <property type="match status" value="1"/>
</dbReference>
<evidence type="ECO:0000256" key="8">
    <source>
        <dbReference type="ARBA" id="ARBA00022840"/>
    </source>
</evidence>
<feature type="domain" description="APS kinase" evidence="11">
    <location>
        <begin position="26"/>
        <end position="176"/>
    </location>
</feature>
<dbReference type="EC" id="2.7.1.25" evidence="9 10"/>
<evidence type="ECO:0000256" key="9">
    <source>
        <dbReference type="HAMAP-Rule" id="MF_00065"/>
    </source>
</evidence>
<dbReference type="STRING" id="157733.AB986_12230"/>
<evidence type="ECO:0000256" key="10">
    <source>
        <dbReference type="RuleBase" id="RU004347"/>
    </source>
</evidence>
<evidence type="ECO:0000256" key="5">
    <source>
        <dbReference type="ARBA" id="ARBA00022679"/>
    </source>
</evidence>